<dbReference type="EMBL" id="FOYL01000011">
    <property type="protein sequence ID" value="SFR27695.1"/>
    <property type="molecule type" value="Genomic_DNA"/>
</dbReference>
<dbReference type="OrthoDB" id="3354031at2"/>
<accession>A0A1I6FCH7</accession>
<reference evidence="2" key="1">
    <citation type="submission" date="2016-10" db="EMBL/GenBank/DDBJ databases">
        <authorList>
            <person name="Varghese N."/>
            <person name="Submissions S."/>
        </authorList>
    </citation>
    <scope>NUCLEOTIDE SEQUENCE [LARGE SCALE GENOMIC DNA]</scope>
    <source>
        <strain evidence="2">DSM 44232</strain>
    </source>
</reference>
<name>A0A1I6FCH7_9PSEU</name>
<protein>
    <submittedName>
        <fullName evidence="1">Uncharacterized protein</fullName>
    </submittedName>
</protein>
<sequence>MLGGVPDWGRFLECVPWFVEPDSAVVVGSASPWARGSLPGFPELSALLASATVTPVSVAGCSYELLAWGRSGDRRGWLCQPPSRVAGSPAFLERLWAMFGGTVEQFGGPSTLWLNQNEVLTVSASQTSFSDVVGQYDWLWSDERLPLPGEELLSFVTVAIEANGNLTAAHGETGRLVLFAPDHSFDGVTPLPGCPPRSLYSFDVLPDLVSWVEACAAGWRVP</sequence>
<organism evidence="1 2">
    <name type="scientific">Lentzea waywayandensis</name>
    <dbReference type="NCBI Taxonomy" id="84724"/>
    <lineage>
        <taxon>Bacteria</taxon>
        <taxon>Bacillati</taxon>
        <taxon>Actinomycetota</taxon>
        <taxon>Actinomycetes</taxon>
        <taxon>Pseudonocardiales</taxon>
        <taxon>Pseudonocardiaceae</taxon>
        <taxon>Lentzea</taxon>
    </lineage>
</organism>
<evidence type="ECO:0000313" key="2">
    <source>
        <dbReference type="Proteomes" id="UP000198583"/>
    </source>
</evidence>
<evidence type="ECO:0000313" key="1">
    <source>
        <dbReference type="EMBL" id="SFR27695.1"/>
    </source>
</evidence>
<dbReference type="AlphaFoldDB" id="A0A1I6FCH7"/>
<dbReference type="Proteomes" id="UP000198583">
    <property type="component" value="Unassembled WGS sequence"/>
</dbReference>
<dbReference type="STRING" id="84724.SAMN04488564_111180"/>
<keyword evidence="2" id="KW-1185">Reference proteome</keyword>
<proteinExistence type="predicted"/>
<gene>
    <name evidence="1" type="ORF">SAMN04488564_111180</name>
</gene>